<dbReference type="NCBIfam" id="TIGR00125">
    <property type="entry name" value="cyt_tran_rel"/>
    <property type="match status" value="1"/>
</dbReference>
<gene>
    <name evidence="4" type="primary">hldE_1</name>
    <name evidence="4" type="ORF">Pla163_30210</name>
</gene>
<dbReference type="Proteomes" id="UP000319342">
    <property type="component" value="Chromosome"/>
</dbReference>
<sequence length="157" mass="17489">MTDLVPREELPVRLEELRASGRRIVLANGCFDLLHVGHLRYLRAARRDDEVLVVALNDDASVRRLKGPGRPHTPLAERAELLAALEPVDFVTCFGEDTLDVTLRTIVPDVHAKGTDYSADTLPEAATDAELGIELRFCGDHKTHSSRERLDRLERGS</sequence>
<proteinExistence type="predicted"/>
<protein>
    <submittedName>
        <fullName evidence="4">Bifunctional protein HldE</fullName>
    </submittedName>
</protein>
<dbReference type="Pfam" id="PF01467">
    <property type="entry name" value="CTP_transf_like"/>
    <property type="match status" value="1"/>
</dbReference>
<dbReference type="SUPFAM" id="SSF52374">
    <property type="entry name" value="Nucleotidylyl transferase"/>
    <property type="match status" value="1"/>
</dbReference>
<dbReference type="InterPro" id="IPR014729">
    <property type="entry name" value="Rossmann-like_a/b/a_fold"/>
</dbReference>
<name>A0A518D344_9BACT</name>
<keyword evidence="5" id="KW-1185">Reference proteome</keyword>
<evidence type="ECO:0000313" key="4">
    <source>
        <dbReference type="EMBL" id="QDU85875.1"/>
    </source>
</evidence>
<accession>A0A518D344</accession>
<evidence type="ECO:0000256" key="2">
    <source>
        <dbReference type="ARBA" id="ARBA00022695"/>
    </source>
</evidence>
<dbReference type="PANTHER" id="PTHR43793:SF2">
    <property type="entry name" value="BIFUNCTIONAL PROTEIN HLDE"/>
    <property type="match status" value="1"/>
</dbReference>
<evidence type="ECO:0000313" key="5">
    <source>
        <dbReference type="Proteomes" id="UP000319342"/>
    </source>
</evidence>
<keyword evidence="1" id="KW-0808">Transferase</keyword>
<dbReference type="PANTHER" id="PTHR43793">
    <property type="entry name" value="FAD SYNTHASE"/>
    <property type="match status" value="1"/>
</dbReference>
<keyword evidence="2" id="KW-0548">Nucleotidyltransferase</keyword>
<organism evidence="4 5">
    <name type="scientific">Rohdeia mirabilis</name>
    <dbReference type="NCBI Taxonomy" id="2528008"/>
    <lineage>
        <taxon>Bacteria</taxon>
        <taxon>Pseudomonadati</taxon>
        <taxon>Planctomycetota</taxon>
        <taxon>Planctomycetia</taxon>
        <taxon>Planctomycetia incertae sedis</taxon>
        <taxon>Rohdeia</taxon>
    </lineage>
</organism>
<reference evidence="4 5" key="1">
    <citation type="submission" date="2019-02" db="EMBL/GenBank/DDBJ databases">
        <title>Deep-cultivation of Planctomycetes and their phenomic and genomic characterization uncovers novel biology.</title>
        <authorList>
            <person name="Wiegand S."/>
            <person name="Jogler M."/>
            <person name="Boedeker C."/>
            <person name="Pinto D."/>
            <person name="Vollmers J."/>
            <person name="Rivas-Marin E."/>
            <person name="Kohn T."/>
            <person name="Peeters S.H."/>
            <person name="Heuer A."/>
            <person name="Rast P."/>
            <person name="Oberbeckmann S."/>
            <person name="Bunk B."/>
            <person name="Jeske O."/>
            <person name="Meyerdierks A."/>
            <person name="Storesund J.E."/>
            <person name="Kallscheuer N."/>
            <person name="Luecker S."/>
            <person name="Lage O.M."/>
            <person name="Pohl T."/>
            <person name="Merkel B.J."/>
            <person name="Hornburger P."/>
            <person name="Mueller R.-W."/>
            <person name="Bruemmer F."/>
            <person name="Labrenz M."/>
            <person name="Spormann A.M."/>
            <person name="Op den Camp H."/>
            <person name="Overmann J."/>
            <person name="Amann R."/>
            <person name="Jetten M.S.M."/>
            <person name="Mascher T."/>
            <person name="Medema M.H."/>
            <person name="Devos D.P."/>
            <person name="Kaster A.-K."/>
            <person name="Ovreas L."/>
            <person name="Rohde M."/>
            <person name="Galperin M.Y."/>
            <person name="Jogler C."/>
        </authorList>
    </citation>
    <scope>NUCLEOTIDE SEQUENCE [LARGE SCALE GENOMIC DNA]</scope>
    <source>
        <strain evidence="4 5">Pla163</strain>
    </source>
</reference>
<dbReference type="Gene3D" id="3.40.50.620">
    <property type="entry name" value="HUPs"/>
    <property type="match status" value="1"/>
</dbReference>
<evidence type="ECO:0000256" key="1">
    <source>
        <dbReference type="ARBA" id="ARBA00022679"/>
    </source>
</evidence>
<feature type="domain" description="Cytidyltransferase-like" evidence="3">
    <location>
        <begin position="26"/>
        <end position="124"/>
    </location>
</feature>
<dbReference type="InterPro" id="IPR050385">
    <property type="entry name" value="Archaeal_FAD_synthase"/>
</dbReference>
<dbReference type="GO" id="GO:0016779">
    <property type="term" value="F:nucleotidyltransferase activity"/>
    <property type="evidence" value="ECO:0007669"/>
    <property type="project" value="UniProtKB-KW"/>
</dbReference>
<dbReference type="AlphaFoldDB" id="A0A518D344"/>
<dbReference type="RefSeq" id="WP_145190048.1">
    <property type="nucleotide sequence ID" value="NZ_CP036290.1"/>
</dbReference>
<evidence type="ECO:0000259" key="3">
    <source>
        <dbReference type="Pfam" id="PF01467"/>
    </source>
</evidence>
<dbReference type="EMBL" id="CP036290">
    <property type="protein sequence ID" value="QDU85875.1"/>
    <property type="molecule type" value="Genomic_DNA"/>
</dbReference>
<dbReference type="InterPro" id="IPR004821">
    <property type="entry name" value="Cyt_trans-like"/>
</dbReference>
<dbReference type="OrthoDB" id="9802794at2"/>